<evidence type="ECO:0000256" key="1">
    <source>
        <dbReference type="ARBA" id="ARBA00009227"/>
    </source>
</evidence>
<dbReference type="Proteomes" id="UP000579153">
    <property type="component" value="Unassembled WGS sequence"/>
</dbReference>
<comment type="similarity">
    <text evidence="1">Belongs to the arginase family. Agmatinase subfamily.</text>
</comment>
<name>A0A7W9FXT6_9ACTN</name>
<proteinExistence type="inferred from homology"/>
<dbReference type="RefSeq" id="WP_185067536.1">
    <property type="nucleotide sequence ID" value="NZ_JACHMB010000001.1"/>
</dbReference>
<dbReference type="Pfam" id="PF00491">
    <property type="entry name" value="Arginase"/>
    <property type="match status" value="1"/>
</dbReference>
<keyword evidence="3 4" id="KW-0378">Hydrolase</keyword>
<keyword evidence="2" id="KW-0479">Metal-binding</keyword>
<dbReference type="Gene3D" id="3.40.800.10">
    <property type="entry name" value="Ureohydrolase domain"/>
    <property type="match status" value="1"/>
</dbReference>
<evidence type="ECO:0000256" key="4">
    <source>
        <dbReference type="RuleBase" id="RU003684"/>
    </source>
</evidence>
<sequence>MNGVLMVNPELVRTGEETFWDVAEGREIRLGPALTSLVLQFAVPSTVDAVISGLKVTNSAATVASAVAELVTRRVLVHHETRAPDNGRAAGLFRSPVLSVAEALGGEVADAVVLGMPYDVAVTYRPGTRFGPEYLRRVSGSLFQYKVVDGLPRGMHDPVRGHRVLEGVRLADIGNITGTVFTRNGTGFDALKRIMSRLAAASRFPVLLGGDHSITLPAVQGMLSAYPRLGVLHIDAHADYAVARTDDWREDCHHGNFMSWIVGDERVQKIAQFGIRQLTEEETYTPDKVSRWPGTTASGAVSDVLAALPEDLPYYLTIDVDGLDPATMPATGTPLPGGFGAPQLITLLEAICAERRLVGMDVVELQSDTADGPGLVAAEIVLRVLDAVLGRGRR</sequence>
<protein>
    <submittedName>
        <fullName evidence="5">Agmatinase</fullName>
        <ecNumber evidence="5">3.5.3.11</ecNumber>
    </submittedName>
</protein>
<dbReference type="AlphaFoldDB" id="A0A7W9FXT6"/>
<evidence type="ECO:0000256" key="2">
    <source>
        <dbReference type="ARBA" id="ARBA00022723"/>
    </source>
</evidence>
<evidence type="ECO:0000313" key="5">
    <source>
        <dbReference type="EMBL" id="MBB5773569.1"/>
    </source>
</evidence>
<dbReference type="PROSITE" id="PS01053">
    <property type="entry name" value="ARGINASE_1"/>
    <property type="match status" value="1"/>
</dbReference>
<dbReference type="PROSITE" id="PS51409">
    <property type="entry name" value="ARGINASE_2"/>
    <property type="match status" value="1"/>
</dbReference>
<organism evidence="5 6">
    <name type="scientific">Nonomuraea jabiensis</name>
    <dbReference type="NCBI Taxonomy" id="882448"/>
    <lineage>
        <taxon>Bacteria</taxon>
        <taxon>Bacillati</taxon>
        <taxon>Actinomycetota</taxon>
        <taxon>Actinomycetes</taxon>
        <taxon>Streptosporangiales</taxon>
        <taxon>Streptosporangiaceae</taxon>
        <taxon>Nonomuraea</taxon>
    </lineage>
</organism>
<dbReference type="InterPro" id="IPR023696">
    <property type="entry name" value="Ureohydrolase_dom_sf"/>
</dbReference>
<dbReference type="InterPro" id="IPR006035">
    <property type="entry name" value="Ureohydrolase"/>
</dbReference>
<dbReference type="GO" id="GO:0046872">
    <property type="term" value="F:metal ion binding"/>
    <property type="evidence" value="ECO:0007669"/>
    <property type="project" value="UniProtKB-KW"/>
</dbReference>
<dbReference type="EMBL" id="JACHMB010000001">
    <property type="protein sequence ID" value="MBB5773569.1"/>
    <property type="molecule type" value="Genomic_DNA"/>
</dbReference>
<dbReference type="SUPFAM" id="SSF52768">
    <property type="entry name" value="Arginase/deacetylase"/>
    <property type="match status" value="1"/>
</dbReference>
<evidence type="ECO:0000256" key="3">
    <source>
        <dbReference type="ARBA" id="ARBA00022801"/>
    </source>
</evidence>
<dbReference type="InterPro" id="IPR020855">
    <property type="entry name" value="Ureohydrolase_Mn_BS"/>
</dbReference>
<accession>A0A7W9FXT6</accession>
<dbReference type="GO" id="GO:0033389">
    <property type="term" value="P:putrescine biosynthetic process from arginine, via agmatine"/>
    <property type="evidence" value="ECO:0007669"/>
    <property type="project" value="TreeGrafter"/>
</dbReference>
<gene>
    <name evidence="5" type="ORF">HD596_000325</name>
</gene>
<reference evidence="5 6" key="1">
    <citation type="submission" date="2020-08" db="EMBL/GenBank/DDBJ databases">
        <title>Sequencing the genomes of 1000 actinobacteria strains.</title>
        <authorList>
            <person name="Klenk H.-P."/>
        </authorList>
    </citation>
    <scope>NUCLEOTIDE SEQUENCE [LARGE SCALE GENOMIC DNA]</scope>
    <source>
        <strain evidence="5 6">DSM 45507</strain>
    </source>
</reference>
<evidence type="ECO:0000313" key="6">
    <source>
        <dbReference type="Proteomes" id="UP000579153"/>
    </source>
</evidence>
<comment type="caution">
    <text evidence="5">The sequence shown here is derived from an EMBL/GenBank/DDBJ whole genome shotgun (WGS) entry which is preliminary data.</text>
</comment>
<dbReference type="EC" id="3.5.3.11" evidence="5"/>
<dbReference type="GO" id="GO:0008783">
    <property type="term" value="F:agmatinase activity"/>
    <property type="evidence" value="ECO:0007669"/>
    <property type="project" value="UniProtKB-EC"/>
</dbReference>
<keyword evidence="6" id="KW-1185">Reference proteome</keyword>
<dbReference type="PANTHER" id="PTHR11358">
    <property type="entry name" value="ARGINASE/AGMATINASE"/>
    <property type="match status" value="1"/>
</dbReference>
<dbReference type="PANTHER" id="PTHR11358:SF26">
    <property type="entry name" value="GUANIDINO ACID HYDROLASE, MITOCHONDRIAL"/>
    <property type="match status" value="1"/>
</dbReference>